<comment type="caution">
    <text evidence="1">The sequence shown here is derived from an EMBL/GenBank/DDBJ whole genome shotgun (WGS) entry which is preliminary data.</text>
</comment>
<protein>
    <submittedName>
        <fullName evidence="1">Uncharacterized protein</fullName>
    </submittedName>
</protein>
<accession>X1A3H5</accession>
<sequence>ELDTLFNAAREKIQNELDGLHKIFHRYKIPYKNIILDEDRELLIHYKLIRQLLLNGTMCSADLVNELTKHGEKKEQIRKYMALFGDATPFEVVIENKRTRYNLCYCKETFDAVSKLFLFDRKHKDNPLIFIKSDLAQNILNDSYLEDITNKHISLKTPKEVVFCIIRKSPSALRYVLRHCKELPHKKVTGVGGLFNSLRAELQNDFVTYPELLLEPGLLDDVFDPEREKDIWANLKVDQICQYHMAFDEKKLLNQWVIPNTWELKANPDCRTNTQNIKTTFTFDRTFDNPMHLMIA</sequence>
<proteinExistence type="predicted"/>
<dbReference type="AlphaFoldDB" id="X1A3H5"/>
<gene>
    <name evidence="1" type="ORF">S01H4_35154</name>
</gene>
<dbReference type="EMBL" id="BART01018658">
    <property type="protein sequence ID" value="GAG76630.1"/>
    <property type="molecule type" value="Genomic_DNA"/>
</dbReference>
<feature type="non-terminal residue" evidence="1">
    <location>
        <position position="296"/>
    </location>
</feature>
<evidence type="ECO:0000313" key="1">
    <source>
        <dbReference type="EMBL" id="GAG76630.1"/>
    </source>
</evidence>
<name>X1A3H5_9ZZZZ</name>
<reference evidence="1" key="1">
    <citation type="journal article" date="2014" name="Front. Microbiol.">
        <title>High frequency of phylogenetically diverse reductive dehalogenase-homologous genes in deep subseafloor sedimentary metagenomes.</title>
        <authorList>
            <person name="Kawai M."/>
            <person name="Futagami T."/>
            <person name="Toyoda A."/>
            <person name="Takaki Y."/>
            <person name="Nishi S."/>
            <person name="Hori S."/>
            <person name="Arai W."/>
            <person name="Tsubouchi T."/>
            <person name="Morono Y."/>
            <person name="Uchiyama I."/>
            <person name="Ito T."/>
            <person name="Fujiyama A."/>
            <person name="Inagaki F."/>
            <person name="Takami H."/>
        </authorList>
    </citation>
    <scope>NUCLEOTIDE SEQUENCE</scope>
    <source>
        <strain evidence="1">Expedition CK06-06</strain>
    </source>
</reference>
<organism evidence="1">
    <name type="scientific">marine sediment metagenome</name>
    <dbReference type="NCBI Taxonomy" id="412755"/>
    <lineage>
        <taxon>unclassified sequences</taxon>
        <taxon>metagenomes</taxon>
        <taxon>ecological metagenomes</taxon>
    </lineage>
</organism>
<feature type="non-terminal residue" evidence="1">
    <location>
        <position position="1"/>
    </location>
</feature>